<dbReference type="Proteomes" id="UP000325405">
    <property type="component" value="Segment"/>
</dbReference>
<dbReference type="GeneID" id="60321054"/>
<dbReference type="RefSeq" id="YP_009949648.1">
    <property type="nucleotide sequence ID" value="NC_051582.1"/>
</dbReference>
<dbReference type="EMBL" id="MN284893">
    <property type="protein sequence ID" value="QFP94704.1"/>
    <property type="molecule type" value="Genomic_DNA"/>
</dbReference>
<accession>A0A5P8D6Q4</accession>
<gene>
    <name evidence="2" type="primary">84</name>
    <name evidence="2" type="ORF">SEA_LILMCDREAMY_84</name>
</gene>
<sequence length="101" mass="10958">MQDAKQFLDEVADRLRGMGRTVEITTTQESFGEFVWLFAAAPHWADRTISLSASKSARTGRWSLGPLTVGPSGGTGPKSRGFKRESRGDISNAVAVYGRVI</sequence>
<name>A0A5P8D6Q4_9CAUD</name>
<reference evidence="2 3" key="1">
    <citation type="submission" date="2019-08" db="EMBL/GenBank/DDBJ databases">
        <authorList>
            <person name="Lippold A."/>
            <person name="Marlatt M."/>
            <person name="Cooper K."/>
            <person name="Frohnapfel E."/>
            <person name="Glenski M."/>
            <person name="Johnson H."/>
            <person name="Johnson K."/>
            <person name="Tjaden E."/>
            <person name="Troeh S."/>
            <person name="Hayes S."/>
            <person name="Ettinger A.-S.H."/>
            <person name="Ettinger W.F."/>
            <person name="Haydock J."/>
            <person name="Anders K.R."/>
            <person name="Garlena R.A."/>
            <person name="Russell D.A."/>
            <person name="Pope W.H."/>
            <person name="Jacobs-Sera D."/>
            <person name="Hatfull G.F."/>
        </authorList>
    </citation>
    <scope>NUCLEOTIDE SEQUENCE [LARGE SCALE GENOMIC DNA]</scope>
</reference>
<protein>
    <submittedName>
        <fullName evidence="2">Uncharacterized protein</fullName>
    </submittedName>
</protein>
<evidence type="ECO:0000313" key="3">
    <source>
        <dbReference type="Proteomes" id="UP000325405"/>
    </source>
</evidence>
<keyword evidence="3" id="KW-1185">Reference proteome</keyword>
<evidence type="ECO:0000313" key="2">
    <source>
        <dbReference type="EMBL" id="QFP94704.1"/>
    </source>
</evidence>
<proteinExistence type="predicted"/>
<dbReference type="KEGG" id="vg:60321054"/>
<organism evidence="2 3">
    <name type="scientific">Mycobacterium phage LilMcDreamy</name>
    <dbReference type="NCBI Taxonomy" id="2652422"/>
    <lineage>
        <taxon>Viruses</taxon>
        <taxon>Duplodnaviria</taxon>
        <taxon>Heunggongvirae</taxon>
        <taxon>Uroviricota</taxon>
        <taxon>Caudoviricetes</taxon>
        <taxon>Bclasvirinae</taxon>
        <taxon>Lilmcdreamyvirus</taxon>
        <taxon>Lilmcdreamyvirus lilmcdreamy</taxon>
    </lineage>
</organism>
<feature type="region of interest" description="Disordered" evidence="1">
    <location>
        <begin position="62"/>
        <end position="85"/>
    </location>
</feature>
<evidence type="ECO:0000256" key="1">
    <source>
        <dbReference type="SAM" id="MobiDB-lite"/>
    </source>
</evidence>